<organism evidence="5 6">
    <name type="scientific">Anaeromonas frigoriresistens</name>
    <dbReference type="NCBI Taxonomy" id="2683708"/>
    <lineage>
        <taxon>Bacteria</taxon>
        <taxon>Bacillati</taxon>
        <taxon>Bacillota</taxon>
        <taxon>Tissierellia</taxon>
        <taxon>Tissierellales</taxon>
        <taxon>Thermohalobacteraceae</taxon>
        <taxon>Anaeromonas</taxon>
    </lineage>
</organism>
<dbReference type="SUPFAM" id="SSF52518">
    <property type="entry name" value="Thiamin diphosphate-binding fold (THDP-binding)"/>
    <property type="match status" value="1"/>
</dbReference>
<sequence>MNYNILIGGAAGQGVATTGKILESILKRKGYFVFTNKDYMSRVRGGHNFTQIRFGNDELYSHNSDLDIILAFNKETIINHSSRLKDNGIIICDYNIDTDNYTVNKLPLIETAKDVGNAKVFTSVAIGAILKAFDIEVNNTTNLLNKFFKDENLINLNYAALVRGYDMFKNVFTVSEPKLINKDTISINGNQAIALGALAGGVTFYSAYPMAPSTGIMKYLYSKSNSMNILVEQAEDEIAAINMAIGASYAGARSMTASSGGGFSLMVEGLGLAAITETPLVVVNVQRPGPATGLPTRTAQGDLGFVINSSQDDLPLMVISLKNHQDAFYQTIRALNLADKYQLLVIILSDQYLADSSSTIEKFNFDDIKIDRNIAKKNNCKYSDTYKRYEYTDDGISPRLIPGNHNNITVLADSHEHNEYGNIDESKKNRINMMDKRMNKIKLVKKDLIEPEYYGMNNPETLLVAWGSSEGSIKEALELLSKENVSIGALVFGDIWPLPIKKMIQYSNIAKTIISVEHNHSNQLAKLISQELQIKFTDNINKYDGRQFSGYELYKSIKEVL</sequence>
<dbReference type="Gene3D" id="3.40.50.970">
    <property type="match status" value="1"/>
</dbReference>
<dbReference type="InterPro" id="IPR050722">
    <property type="entry name" value="Pyruvate:ferred/Flavod_OxRd"/>
</dbReference>
<proteinExistence type="predicted"/>
<dbReference type="SUPFAM" id="SSF52922">
    <property type="entry name" value="TK C-terminal domain-like"/>
    <property type="match status" value="1"/>
</dbReference>
<name>A0A942V0F5_9FIRM</name>
<dbReference type="InterPro" id="IPR002880">
    <property type="entry name" value="Pyrv_Fd/Flavodoxin_OxRdtase_N"/>
</dbReference>
<gene>
    <name evidence="5" type="ORF">GOQ27_16795</name>
</gene>
<dbReference type="Pfam" id="PF17147">
    <property type="entry name" value="PFOR_II"/>
    <property type="match status" value="1"/>
</dbReference>
<dbReference type="Gene3D" id="3.40.50.920">
    <property type="match status" value="1"/>
</dbReference>
<dbReference type="CDD" id="cd07034">
    <property type="entry name" value="TPP_PYR_PFOR_IOR-alpha_like"/>
    <property type="match status" value="1"/>
</dbReference>
<evidence type="ECO:0000313" key="5">
    <source>
        <dbReference type="EMBL" id="MBS4540139.1"/>
    </source>
</evidence>
<dbReference type="InterPro" id="IPR022367">
    <property type="entry name" value="2-oxoacid/accept_OxRdtase_asu"/>
</dbReference>
<protein>
    <submittedName>
        <fullName evidence="5">2-oxoacid:acceptor oxidoreductase subunit alpha</fullName>
    </submittedName>
</protein>
<accession>A0A942V0F5</accession>
<dbReference type="EMBL" id="WSFT01000053">
    <property type="protein sequence ID" value="MBS4540139.1"/>
    <property type="molecule type" value="Genomic_DNA"/>
</dbReference>
<dbReference type="InterPro" id="IPR002869">
    <property type="entry name" value="Pyrv_flavodox_OxRed_cen"/>
</dbReference>
<dbReference type="Proteomes" id="UP000724672">
    <property type="component" value="Unassembled WGS sequence"/>
</dbReference>
<evidence type="ECO:0000256" key="1">
    <source>
        <dbReference type="ARBA" id="ARBA00023002"/>
    </source>
</evidence>
<feature type="domain" description="Pyruvate/ketoisovalerate oxidoreductase catalytic" evidence="2">
    <location>
        <begin position="11"/>
        <end position="166"/>
    </location>
</feature>
<dbReference type="GO" id="GO:0016903">
    <property type="term" value="F:oxidoreductase activity, acting on the aldehyde or oxo group of donors"/>
    <property type="evidence" value="ECO:0007669"/>
    <property type="project" value="InterPro"/>
</dbReference>
<dbReference type="FunFam" id="3.40.50.970:FF:000022">
    <property type="entry name" value="2-oxoglutarate ferredoxin oxidoreductase alpha subunit"/>
    <property type="match status" value="1"/>
</dbReference>
<comment type="caution">
    <text evidence="5">The sequence shown here is derived from an EMBL/GenBank/DDBJ whole genome shotgun (WGS) entry which is preliminary data.</text>
</comment>
<dbReference type="NCBIfam" id="TIGR03710">
    <property type="entry name" value="OAFO_sf"/>
    <property type="match status" value="1"/>
</dbReference>
<dbReference type="Pfam" id="PF01855">
    <property type="entry name" value="POR_N"/>
    <property type="match status" value="1"/>
</dbReference>
<dbReference type="GO" id="GO:0006979">
    <property type="term" value="P:response to oxidative stress"/>
    <property type="evidence" value="ECO:0007669"/>
    <property type="project" value="TreeGrafter"/>
</dbReference>
<keyword evidence="1" id="KW-0560">Oxidoreductase</keyword>
<evidence type="ECO:0000259" key="2">
    <source>
        <dbReference type="Pfam" id="PF01558"/>
    </source>
</evidence>
<dbReference type="PANTHER" id="PTHR32154">
    <property type="entry name" value="PYRUVATE-FLAVODOXIN OXIDOREDUCTASE-RELATED"/>
    <property type="match status" value="1"/>
</dbReference>
<feature type="domain" description="Pyruvate flavodoxin/ferredoxin oxidoreductase pyrimidine binding" evidence="3">
    <location>
        <begin position="196"/>
        <end position="434"/>
    </location>
</feature>
<dbReference type="Pfam" id="PF01558">
    <property type="entry name" value="POR"/>
    <property type="match status" value="1"/>
</dbReference>
<dbReference type="AlphaFoldDB" id="A0A942V0F5"/>
<dbReference type="InterPro" id="IPR029061">
    <property type="entry name" value="THDP-binding"/>
</dbReference>
<evidence type="ECO:0000259" key="4">
    <source>
        <dbReference type="Pfam" id="PF17147"/>
    </source>
</evidence>
<dbReference type="RefSeq" id="WP_203368028.1">
    <property type="nucleotide sequence ID" value="NZ_WSFT01000053.1"/>
</dbReference>
<evidence type="ECO:0000259" key="3">
    <source>
        <dbReference type="Pfam" id="PF01855"/>
    </source>
</evidence>
<dbReference type="InterPro" id="IPR019752">
    <property type="entry name" value="Pyrv/ketoisovalerate_OxRed_cat"/>
</dbReference>
<dbReference type="PANTHER" id="PTHR32154:SF20">
    <property type="entry name" value="2-OXOGLUTARATE OXIDOREDUCTASE SUBUNIT KORA"/>
    <property type="match status" value="1"/>
</dbReference>
<evidence type="ECO:0000313" key="6">
    <source>
        <dbReference type="Proteomes" id="UP000724672"/>
    </source>
</evidence>
<dbReference type="InterPro" id="IPR009014">
    <property type="entry name" value="Transketo_C/PFOR_II"/>
</dbReference>
<feature type="domain" description="Pyruvate:ferredoxin oxidoreductase core" evidence="4">
    <location>
        <begin position="460"/>
        <end position="548"/>
    </location>
</feature>
<keyword evidence="6" id="KW-1185">Reference proteome</keyword>
<dbReference type="Gene3D" id="3.40.920.10">
    <property type="entry name" value="Pyruvate-ferredoxin oxidoreductase, PFOR, domain III"/>
    <property type="match status" value="1"/>
</dbReference>
<reference evidence="5" key="1">
    <citation type="submission" date="2019-12" db="EMBL/GenBank/DDBJ databases">
        <title>Clostridiaceae gen. nov. sp. nov., isolated from sediment in Xinjiang, China.</title>
        <authorList>
            <person name="Zhang R."/>
        </authorList>
    </citation>
    <scope>NUCLEOTIDE SEQUENCE</scope>
    <source>
        <strain evidence="5">D2Q-11</strain>
    </source>
</reference>
<dbReference type="SUPFAM" id="SSF53323">
    <property type="entry name" value="Pyruvate-ferredoxin oxidoreductase, PFOR, domain III"/>
    <property type="match status" value="1"/>
</dbReference>
<dbReference type="InterPro" id="IPR033412">
    <property type="entry name" value="PFOR_II"/>
</dbReference>